<comment type="caution">
    <text evidence="3">The sequence shown here is derived from an EMBL/GenBank/DDBJ whole genome shotgun (WGS) entry which is preliminary data.</text>
</comment>
<evidence type="ECO:0000256" key="2">
    <source>
        <dbReference type="SAM" id="Phobius"/>
    </source>
</evidence>
<proteinExistence type="predicted"/>
<evidence type="ECO:0000313" key="3">
    <source>
        <dbReference type="EMBL" id="CAE6462259.1"/>
    </source>
</evidence>
<keyword evidence="2" id="KW-1133">Transmembrane helix</keyword>
<name>A0A8H3BQI8_9AGAM</name>
<feature type="compositionally biased region" description="Polar residues" evidence="1">
    <location>
        <begin position="46"/>
        <end position="77"/>
    </location>
</feature>
<keyword evidence="2" id="KW-0472">Membrane</keyword>
<feature type="non-terminal residue" evidence="3">
    <location>
        <position position="1"/>
    </location>
</feature>
<feature type="transmembrane region" description="Helical" evidence="2">
    <location>
        <begin position="238"/>
        <end position="259"/>
    </location>
</feature>
<organism evidence="3 4">
    <name type="scientific">Rhizoctonia solani</name>
    <dbReference type="NCBI Taxonomy" id="456999"/>
    <lineage>
        <taxon>Eukaryota</taxon>
        <taxon>Fungi</taxon>
        <taxon>Dikarya</taxon>
        <taxon>Basidiomycota</taxon>
        <taxon>Agaricomycotina</taxon>
        <taxon>Agaricomycetes</taxon>
        <taxon>Cantharellales</taxon>
        <taxon>Ceratobasidiaceae</taxon>
        <taxon>Rhizoctonia</taxon>
    </lineage>
</organism>
<feature type="region of interest" description="Disordered" evidence="1">
    <location>
        <begin position="89"/>
        <end position="120"/>
    </location>
</feature>
<feature type="region of interest" description="Disordered" evidence="1">
    <location>
        <begin position="28"/>
        <end position="77"/>
    </location>
</feature>
<protein>
    <submittedName>
        <fullName evidence="3">Uncharacterized protein</fullName>
    </submittedName>
</protein>
<evidence type="ECO:0000313" key="4">
    <source>
        <dbReference type="Proteomes" id="UP000663888"/>
    </source>
</evidence>
<evidence type="ECO:0000256" key="1">
    <source>
        <dbReference type="SAM" id="MobiDB-lite"/>
    </source>
</evidence>
<dbReference type="Proteomes" id="UP000663888">
    <property type="component" value="Unassembled WGS sequence"/>
</dbReference>
<sequence length="265" mass="29327">RVSSWMQHAHRMPLVYRRMFVTSICSKYRGKSDNAPKSSFAERFGSPTQSQAQDSQTSFPTWPGLQSAQASPNINNSLGLKLPPPNLITPGREAADDSKQTISTSTTRRYRRSSQLGQKPKELFSDRIGNASSFVNTSSFEAKVAMEPAAHTLNRWMVAAKNNIDRFKSIPEPVVHTFEPSISPTHSEEPADSETTVPPTFVEIVRHLDVGSSLRNPSAPPAGHEWIYAATLRNSVSLVTLELFFIFLPAGLPSFLAYVRPGVRD</sequence>
<gene>
    <name evidence="3" type="ORF">RDB_LOCUS92161</name>
</gene>
<accession>A0A8H3BQI8</accession>
<dbReference type="AlphaFoldDB" id="A0A8H3BQI8"/>
<reference evidence="3" key="1">
    <citation type="submission" date="2021-01" db="EMBL/GenBank/DDBJ databases">
        <authorList>
            <person name="Kaushik A."/>
        </authorList>
    </citation>
    <scope>NUCLEOTIDE SEQUENCE</scope>
    <source>
        <strain evidence="3">AG4-R118</strain>
    </source>
</reference>
<dbReference type="EMBL" id="CAJMWX010001053">
    <property type="protein sequence ID" value="CAE6462259.1"/>
    <property type="molecule type" value="Genomic_DNA"/>
</dbReference>
<keyword evidence="2" id="KW-0812">Transmembrane</keyword>